<accession>A0A3D4V6F0</accession>
<dbReference type="Pfam" id="PF02771">
    <property type="entry name" value="Acyl-CoA_dh_N"/>
    <property type="match status" value="1"/>
</dbReference>
<dbReference type="Gene3D" id="1.10.540.10">
    <property type="entry name" value="Acyl-CoA dehydrogenase/oxidase, N-terminal domain"/>
    <property type="match status" value="1"/>
</dbReference>
<keyword evidence="4 7" id="KW-0274">FAD</keyword>
<comment type="cofactor">
    <cofactor evidence="1 7">
        <name>FAD</name>
        <dbReference type="ChEBI" id="CHEBI:57692"/>
    </cofactor>
</comment>
<feature type="domain" description="Acyl-CoA dehydrogenase/oxidase C-terminal" evidence="8">
    <location>
        <begin position="267"/>
        <end position="412"/>
    </location>
</feature>
<feature type="domain" description="Acyl-CoA dehydrogenase/oxidase N-terminal" evidence="10">
    <location>
        <begin position="51"/>
        <end position="151"/>
    </location>
</feature>
<evidence type="ECO:0000256" key="5">
    <source>
        <dbReference type="ARBA" id="ARBA00022946"/>
    </source>
</evidence>
<evidence type="ECO:0000256" key="7">
    <source>
        <dbReference type="RuleBase" id="RU362125"/>
    </source>
</evidence>
<gene>
    <name evidence="12" type="ORF">DGD08_01650</name>
</gene>
<dbReference type="SUPFAM" id="SSF56645">
    <property type="entry name" value="Acyl-CoA dehydrogenase NM domain-like"/>
    <property type="match status" value="1"/>
</dbReference>
<comment type="caution">
    <text evidence="12">The sequence shown here is derived from an EMBL/GenBank/DDBJ whole genome shotgun (WGS) entry which is preliminary data.</text>
</comment>
<evidence type="ECO:0000259" key="9">
    <source>
        <dbReference type="Pfam" id="PF02770"/>
    </source>
</evidence>
<sequence>MSAPAATKPSFLRDLFTGNINEALLLPYPAPLSERDPDEARTVQRLVDALNDMVTSGLIDPQRFDEQEFIDEAVIQAFAECGLLAISIPKAYGGLGLSASAYARVFGAVAAIDASLGVLIGVHCGLGSKAVVIAGNEAQKQRYLPMLARGETLAAYALTEPETGSDAQHIVSRTERSPDGTGWILNGRKHWIGNGQRAGVIATFAQTPIERDGKIVHRPTAFIIRPDMPGFRVDGTIHKLGIRGSTQAELVYENLFVPDDHVLGEVGKGFRVAVNALNGGRLSLASGCVQGSKRLLGEFTRYAEARTQFGGPLANFEITQRKMATIASETYAAESMVGALAAAMDGDVVDVALEAACAKVYASDLVWRTADELVQLAGGRGFVKPWPYERYLRDTRINRIFEGANEILRLFVGLNGIQGPAEELKEIAGALRNPFQNWVLVSGFAADRVKTALGKRDRFEASWHNVFRKHVTYVEKHAAELAKATQEAITKHRKEILNRQLVVERLADMAIELYARTSTLARTQRLIDERGADACTREIALTELFCLQSGRRFRGFLTELEGNTGDTIDDLRRSVAAQVRADGGYASPDVLLDVVIPPLRTWSLVRDEQAASTQPPLPKR</sequence>
<dbReference type="AlphaFoldDB" id="A0A3D4V6F0"/>
<dbReference type="EMBL" id="DPIY01000001">
    <property type="protein sequence ID" value="HCT55897.1"/>
    <property type="molecule type" value="Genomic_DNA"/>
</dbReference>
<evidence type="ECO:0000259" key="8">
    <source>
        <dbReference type="Pfam" id="PF00441"/>
    </source>
</evidence>
<dbReference type="FunFam" id="1.10.540.10:FF:000001">
    <property type="entry name" value="Very long-chain-specific acyl-CoA dehydrogenase, mitochondrial"/>
    <property type="match status" value="1"/>
</dbReference>
<feature type="domain" description="ACAD9/ACADV-like C-terminal" evidence="11">
    <location>
        <begin position="468"/>
        <end position="584"/>
    </location>
</feature>
<dbReference type="InterPro" id="IPR037069">
    <property type="entry name" value="AcylCoA_DH/ox_N_sf"/>
</dbReference>
<evidence type="ECO:0000256" key="4">
    <source>
        <dbReference type="ARBA" id="ARBA00022827"/>
    </source>
</evidence>
<protein>
    <recommendedName>
        <fullName evidence="14">Acyl-CoA dehydrogenase</fullName>
    </recommendedName>
</protein>
<dbReference type="PANTHER" id="PTHR43884:SF9">
    <property type="entry name" value="COMPLEX I ASSEMBLY FACTOR ACAD9, MITOCHONDRIAL"/>
    <property type="match status" value="1"/>
</dbReference>
<dbReference type="Gene3D" id="2.40.110.10">
    <property type="entry name" value="Butyryl-CoA Dehydrogenase, subunit A, domain 2"/>
    <property type="match status" value="1"/>
</dbReference>
<dbReference type="InterPro" id="IPR009100">
    <property type="entry name" value="AcylCoA_DH/oxidase_NM_dom_sf"/>
</dbReference>
<dbReference type="InterPro" id="IPR036250">
    <property type="entry name" value="AcylCo_DH-like_C"/>
</dbReference>
<organism evidence="12 13">
    <name type="scientific">Gemmatimonas aurantiaca</name>
    <dbReference type="NCBI Taxonomy" id="173480"/>
    <lineage>
        <taxon>Bacteria</taxon>
        <taxon>Pseudomonadati</taxon>
        <taxon>Gemmatimonadota</taxon>
        <taxon>Gemmatimonadia</taxon>
        <taxon>Gemmatimonadales</taxon>
        <taxon>Gemmatimonadaceae</taxon>
        <taxon>Gemmatimonas</taxon>
    </lineage>
</organism>
<dbReference type="GO" id="GO:0003995">
    <property type="term" value="F:acyl-CoA dehydrogenase activity"/>
    <property type="evidence" value="ECO:0007669"/>
    <property type="project" value="TreeGrafter"/>
</dbReference>
<evidence type="ECO:0000256" key="2">
    <source>
        <dbReference type="ARBA" id="ARBA00009347"/>
    </source>
</evidence>
<dbReference type="Pfam" id="PF02770">
    <property type="entry name" value="Acyl-CoA_dh_M"/>
    <property type="match status" value="1"/>
</dbReference>
<feature type="domain" description="Acyl-CoA oxidase/dehydrogenase middle" evidence="9">
    <location>
        <begin position="155"/>
        <end position="254"/>
    </location>
</feature>
<dbReference type="InterPro" id="IPR006091">
    <property type="entry name" value="Acyl-CoA_Oxase/DH_mid-dom"/>
</dbReference>
<dbReference type="GO" id="GO:0050660">
    <property type="term" value="F:flavin adenine dinucleotide binding"/>
    <property type="evidence" value="ECO:0007669"/>
    <property type="project" value="InterPro"/>
</dbReference>
<dbReference type="OMA" id="ARINMIF"/>
<dbReference type="Pfam" id="PF21343">
    <property type="entry name" value="ACAD9-ACADV_C"/>
    <property type="match status" value="1"/>
</dbReference>
<keyword evidence="3 7" id="KW-0285">Flavoprotein</keyword>
<keyword evidence="5" id="KW-0809">Transit peptide</keyword>
<dbReference type="SUPFAM" id="SSF47203">
    <property type="entry name" value="Acyl-CoA dehydrogenase C-terminal domain-like"/>
    <property type="match status" value="2"/>
</dbReference>
<evidence type="ECO:0000259" key="10">
    <source>
        <dbReference type="Pfam" id="PF02771"/>
    </source>
</evidence>
<dbReference type="Pfam" id="PF00441">
    <property type="entry name" value="Acyl-CoA_dh_1"/>
    <property type="match status" value="1"/>
</dbReference>
<name>A0A3D4V6F0_9BACT</name>
<dbReference type="InterPro" id="IPR046373">
    <property type="entry name" value="Acyl-CoA_Oxase/DH_mid-dom_sf"/>
</dbReference>
<keyword evidence="6 7" id="KW-0560">Oxidoreductase</keyword>
<reference evidence="12 13" key="1">
    <citation type="journal article" date="2018" name="Nat. Biotechnol.">
        <title>A standardized bacterial taxonomy based on genome phylogeny substantially revises the tree of life.</title>
        <authorList>
            <person name="Parks D.H."/>
            <person name="Chuvochina M."/>
            <person name="Waite D.W."/>
            <person name="Rinke C."/>
            <person name="Skarshewski A."/>
            <person name="Chaumeil P.A."/>
            <person name="Hugenholtz P."/>
        </authorList>
    </citation>
    <scope>NUCLEOTIDE SEQUENCE [LARGE SCALE GENOMIC DNA]</scope>
    <source>
        <strain evidence="12">UBA8844</strain>
    </source>
</reference>
<comment type="similarity">
    <text evidence="2 7">Belongs to the acyl-CoA dehydrogenase family.</text>
</comment>
<evidence type="ECO:0000259" key="11">
    <source>
        <dbReference type="Pfam" id="PF21343"/>
    </source>
</evidence>
<dbReference type="GO" id="GO:0006631">
    <property type="term" value="P:fatty acid metabolic process"/>
    <property type="evidence" value="ECO:0007669"/>
    <property type="project" value="UniProtKB-ARBA"/>
</dbReference>
<dbReference type="PANTHER" id="PTHR43884">
    <property type="entry name" value="ACYL-COA DEHYDROGENASE"/>
    <property type="match status" value="1"/>
</dbReference>
<dbReference type="InterPro" id="IPR013786">
    <property type="entry name" value="AcylCoA_DH/ox_N"/>
</dbReference>
<evidence type="ECO:0000256" key="3">
    <source>
        <dbReference type="ARBA" id="ARBA00022630"/>
    </source>
</evidence>
<evidence type="ECO:0008006" key="14">
    <source>
        <dbReference type="Google" id="ProtNLM"/>
    </source>
</evidence>
<evidence type="ECO:0000313" key="12">
    <source>
        <dbReference type="EMBL" id="HCT55897.1"/>
    </source>
</evidence>
<evidence type="ECO:0000256" key="6">
    <source>
        <dbReference type="ARBA" id="ARBA00023002"/>
    </source>
</evidence>
<proteinExistence type="inferred from homology"/>
<dbReference type="InterPro" id="IPR009075">
    <property type="entry name" value="AcylCo_DH/oxidase_C"/>
</dbReference>
<dbReference type="Proteomes" id="UP000264071">
    <property type="component" value="Unassembled WGS sequence"/>
</dbReference>
<evidence type="ECO:0000256" key="1">
    <source>
        <dbReference type="ARBA" id="ARBA00001974"/>
    </source>
</evidence>
<evidence type="ECO:0000313" key="13">
    <source>
        <dbReference type="Proteomes" id="UP000264071"/>
    </source>
</evidence>
<dbReference type="InterPro" id="IPR049448">
    <property type="entry name" value="ACAD9/ACADV-like_C"/>
</dbReference>
<dbReference type="Gene3D" id="1.20.140.10">
    <property type="entry name" value="Butyryl-CoA Dehydrogenase, subunit A, domain 3"/>
    <property type="match status" value="2"/>
</dbReference>